<keyword evidence="7" id="KW-0436">Ligase</keyword>
<dbReference type="InterPro" id="IPR009081">
    <property type="entry name" value="PP-bd_ACP"/>
</dbReference>
<evidence type="ECO:0000259" key="6">
    <source>
        <dbReference type="PROSITE" id="PS50075"/>
    </source>
</evidence>
<dbReference type="SUPFAM" id="SSF47336">
    <property type="entry name" value="ACP-like"/>
    <property type="match status" value="1"/>
</dbReference>
<dbReference type="GeneID" id="86871515"/>
<gene>
    <name evidence="5 9" type="primary">dltC</name>
    <name evidence="8" type="ORF">B4122_4425</name>
    <name evidence="9" type="ORF">P5633_04515</name>
    <name evidence="10" type="ORF">QL281_10795</name>
    <name evidence="7" type="ORF">SC09_contig4orf01281</name>
</gene>
<dbReference type="GO" id="GO:0070395">
    <property type="term" value="P:lipoteichoic acid biosynthetic process"/>
    <property type="evidence" value="ECO:0007669"/>
    <property type="project" value="UniProtKB-UniRule"/>
</dbReference>
<comment type="PTM">
    <text evidence="5">4'-phosphopantetheine is transferred from CoA to a specific serine of apo-DCP.</text>
</comment>
<proteinExistence type="inferred from homology"/>
<dbReference type="GO" id="GO:0016874">
    <property type="term" value="F:ligase activity"/>
    <property type="evidence" value="ECO:0007669"/>
    <property type="project" value="UniProtKB-KW"/>
</dbReference>
<evidence type="ECO:0000313" key="9">
    <source>
        <dbReference type="EMBL" id="WEY85466.1"/>
    </source>
</evidence>
<dbReference type="EMBL" id="CP120576">
    <property type="protein sequence ID" value="WEY85466.1"/>
    <property type="molecule type" value="Genomic_DNA"/>
</dbReference>
<comment type="function">
    <text evidence="5">Carrier protein involved in the D-alanylation of lipoteichoic acid (LTA). The loading of thioester-linked D-alanine onto DltC is catalyzed by D-alanine--D-alanyl carrier protein ligase DltA. The DltC-carried D-alanyl group is further transferred to cell membrane phosphatidylglycerol (PG) by forming an ester bond, probably catalyzed by DltD. D-alanylation of LTA plays an important role in modulating the properties of the cell wall in Gram-positive bacteria, influencing the net charge of the cell wall.</text>
</comment>
<dbReference type="Pfam" id="PF00550">
    <property type="entry name" value="PP-binding"/>
    <property type="match status" value="1"/>
</dbReference>
<evidence type="ECO:0000256" key="5">
    <source>
        <dbReference type="HAMAP-Rule" id="MF_00565"/>
    </source>
</evidence>
<dbReference type="AlphaFoldDB" id="A0A063XIM8"/>
<reference evidence="7 11" key="1">
    <citation type="submission" date="2014-12" db="EMBL/GenBank/DDBJ databases">
        <title>Comparative genome analysis of Bacillus coagulans HM-08, Clostridium butyricum HM-68, Bacillus subtilis HM-66 and Bacillus licheniformis BL-09.</title>
        <authorList>
            <person name="Zhang H."/>
        </authorList>
    </citation>
    <scope>NUCLEOTIDE SEQUENCE [LARGE SCALE GENOMIC DNA]</scope>
    <source>
        <strain evidence="7 11">HM-66</strain>
    </source>
</reference>
<dbReference type="PROSITE" id="PS50075">
    <property type="entry name" value="CARRIER"/>
    <property type="match status" value="1"/>
</dbReference>
<evidence type="ECO:0000256" key="1">
    <source>
        <dbReference type="ARBA" id="ARBA00022450"/>
    </source>
</evidence>
<dbReference type="EMBL" id="JXBC01000013">
    <property type="protein sequence ID" value="KIU06214.1"/>
    <property type="molecule type" value="Genomic_DNA"/>
</dbReference>
<sequence length="78" mass="9009">MDFKQEVLDVLAEVCQDDIVKENPDIEIFEEGLLDSFGTVELLLAIENRFDILVPITEFDRDVWNTPNNIVNQLSELK</sequence>
<dbReference type="Proteomes" id="UP000032247">
    <property type="component" value="Unassembled WGS sequence"/>
</dbReference>
<dbReference type="Proteomes" id="UP001229422">
    <property type="component" value="Chromosome"/>
</dbReference>
<dbReference type="GO" id="GO:0071555">
    <property type="term" value="P:cell wall organization"/>
    <property type="evidence" value="ECO:0007669"/>
    <property type="project" value="UniProtKB-KW"/>
</dbReference>
<dbReference type="NCBIfam" id="NF003464">
    <property type="entry name" value="PRK05087.1"/>
    <property type="match status" value="1"/>
</dbReference>
<dbReference type="UniPathway" id="UPA00556"/>
<comment type="similarity">
    <text evidence="5">Belongs to the DltC family.</text>
</comment>
<keyword evidence="3 5" id="KW-0597">Phosphoprotein</keyword>
<dbReference type="PATRIC" id="fig|1423.134.peg.1433"/>
<dbReference type="Proteomes" id="UP001214898">
    <property type="component" value="Chromosome"/>
</dbReference>
<dbReference type="Proteomes" id="UP000076442">
    <property type="component" value="Unassembled WGS sequence"/>
</dbReference>
<evidence type="ECO:0000313" key="11">
    <source>
        <dbReference type="Proteomes" id="UP000032247"/>
    </source>
</evidence>
<dbReference type="STRING" id="483913.AN935_19510"/>
<evidence type="ECO:0000313" key="7">
    <source>
        <dbReference type="EMBL" id="KIU06214.1"/>
    </source>
</evidence>
<comment type="pathway">
    <text evidence="5">Cell wall biogenesis; lipoteichoic acid biosynthesis.</text>
</comment>
<dbReference type="InterPro" id="IPR003230">
    <property type="entry name" value="DltC"/>
</dbReference>
<dbReference type="EMBL" id="CP125292">
    <property type="protein sequence ID" value="WHM23472.1"/>
    <property type="molecule type" value="Genomic_DNA"/>
</dbReference>
<protein>
    <recommendedName>
        <fullName evidence="5">D-alanyl carrier protein</fullName>
        <shortName evidence="5">DCP</shortName>
    </recommendedName>
    <alternativeName>
        <fullName evidence="5">D-alanine--poly(phosphoribitol) ligase subunit 2</fullName>
    </alternativeName>
</protein>
<reference evidence="10" key="4">
    <citation type="submission" date="2023-05" db="EMBL/GenBank/DDBJ databases">
        <title>Complete genome sequence of Bacillus subtilis SRCM117797 isolated from Soybean paste.</title>
        <authorList>
            <person name="Abraha H.B."/>
            <person name="Kim K.-P."/>
            <person name="Ryu M.-S."/>
            <person name="Jeong D.-Y."/>
        </authorList>
    </citation>
    <scope>NUCLEOTIDE SEQUENCE</scope>
    <source>
        <strain evidence="10">SRCM117797</strain>
    </source>
</reference>
<evidence type="ECO:0000256" key="4">
    <source>
        <dbReference type="ARBA" id="ARBA00023316"/>
    </source>
</evidence>
<feature type="domain" description="Carrier" evidence="6">
    <location>
        <begin position="1"/>
        <end position="78"/>
    </location>
</feature>
<dbReference type="Gene3D" id="1.10.1200.10">
    <property type="entry name" value="ACP-like"/>
    <property type="match status" value="1"/>
</dbReference>
<dbReference type="InterPro" id="IPR036736">
    <property type="entry name" value="ACP-like_sf"/>
</dbReference>
<reference evidence="8 12" key="2">
    <citation type="submission" date="2015-09" db="EMBL/GenBank/DDBJ databases">
        <title>Spore heat resistance.</title>
        <authorList>
            <person name="Boekhorst J."/>
            <person name="Berendsen E.M."/>
            <person name="Wells-Bennik M.H."/>
            <person name="Kuipers O.P."/>
        </authorList>
    </citation>
    <scope>NUCLEOTIDE SEQUENCE [LARGE SCALE GENOMIC DNA]</scope>
    <source>
        <strain evidence="8 12">B4122</strain>
    </source>
</reference>
<dbReference type="GO" id="GO:0036370">
    <property type="term" value="F:D-alanyl carrier activity"/>
    <property type="evidence" value="ECO:0007669"/>
    <property type="project" value="UniProtKB-UniRule"/>
</dbReference>
<dbReference type="HAMAP" id="MF_00565">
    <property type="entry name" value="DltC"/>
    <property type="match status" value="1"/>
</dbReference>
<dbReference type="GO" id="GO:0005737">
    <property type="term" value="C:cytoplasm"/>
    <property type="evidence" value="ECO:0007669"/>
    <property type="project" value="UniProtKB-SubCell"/>
</dbReference>
<dbReference type="OrthoDB" id="6462171at2"/>
<accession>A0A063XIM8</accession>
<evidence type="ECO:0000313" key="12">
    <source>
        <dbReference type="Proteomes" id="UP000076442"/>
    </source>
</evidence>
<accession>A0A0M0KT74</accession>
<keyword evidence="1 5" id="KW-0596">Phosphopantetheine</keyword>
<feature type="modified residue" description="O-(pantetheine 4'-phosphoryl)serine" evidence="5">
    <location>
        <position position="36"/>
    </location>
</feature>
<keyword evidence="4 5" id="KW-0961">Cell wall biogenesis/degradation</keyword>
<evidence type="ECO:0000256" key="3">
    <source>
        <dbReference type="ARBA" id="ARBA00022553"/>
    </source>
</evidence>
<evidence type="ECO:0000313" key="8">
    <source>
        <dbReference type="EMBL" id="KZD88475.1"/>
    </source>
</evidence>
<reference evidence="9" key="3">
    <citation type="submission" date="2023-03" db="EMBL/GenBank/DDBJ databases">
        <title>Complete genome sequences of 52 Bacillus and Priestia strains isolated from West-African fermentations and 26 reference strains from the DSMZ collection.</title>
        <authorList>
            <person name="Wiedenbein E.S."/>
            <person name="Canoy T.S."/>
            <person name="Hui Y."/>
            <person name="Parkouda C."/>
            <person name="Dawende C."/>
            <person name="Ametefe E."/>
            <person name="Jespersen L."/>
            <person name="Nielsen D.S."/>
        </authorList>
    </citation>
    <scope>NUCLEOTIDE SEQUENCE</scope>
    <source>
        <strain evidence="9">PRO56</strain>
    </source>
</reference>
<evidence type="ECO:0000256" key="2">
    <source>
        <dbReference type="ARBA" id="ARBA00022490"/>
    </source>
</evidence>
<organism evidence="7 11">
    <name type="scientific">Bacillus subtilis</name>
    <dbReference type="NCBI Taxonomy" id="1423"/>
    <lineage>
        <taxon>Bacteria</taxon>
        <taxon>Bacillati</taxon>
        <taxon>Bacillota</taxon>
        <taxon>Bacilli</taxon>
        <taxon>Bacillales</taxon>
        <taxon>Bacillaceae</taxon>
        <taxon>Bacillus</taxon>
    </lineage>
</organism>
<dbReference type="NCBIfam" id="TIGR01688">
    <property type="entry name" value="dltC"/>
    <property type="match status" value="1"/>
</dbReference>
<keyword evidence="2 5" id="KW-0963">Cytoplasm</keyword>
<dbReference type="RefSeq" id="WP_003227325.1">
    <property type="nucleotide sequence ID" value="NZ_AP024621.1"/>
</dbReference>
<dbReference type="SMR" id="A0A063XIM8"/>
<dbReference type="EMBL" id="LJZV01000027">
    <property type="protein sequence ID" value="KZD88475.1"/>
    <property type="molecule type" value="Genomic_DNA"/>
</dbReference>
<evidence type="ECO:0000313" key="10">
    <source>
        <dbReference type="EMBL" id="WHM23472.1"/>
    </source>
</evidence>
<dbReference type="OMA" id="ISDQMDD"/>
<comment type="subcellular location">
    <subcellularLocation>
        <location evidence="5">Cytoplasm</location>
    </subcellularLocation>
</comment>
<name>A0A063XIM8_BACIU</name>